<dbReference type="InterPro" id="IPR055414">
    <property type="entry name" value="LRR_R13L4/SHOC2-like"/>
</dbReference>
<dbReference type="SMART" id="SM00369">
    <property type="entry name" value="LRR_TYP"/>
    <property type="match status" value="13"/>
</dbReference>
<keyword evidence="6" id="KW-0723">Serine/threonine-protein kinase</keyword>
<dbReference type="InterPro" id="IPR017441">
    <property type="entry name" value="Protein_kinase_ATP_BS"/>
</dbReference>
<organism evidence="26 27">
    <name type="scientific">Quercus rubra</name>
    <name type="common">Northern red oak</name>
    <name type="synonym">Quercus borealis</name>
    <dbReference type="NCBI Taxonomy" id="3512"/>
    <lineage>
        <taxon>Eukaryota</taxon>
        <taxon>Viridiplantae</taxon>
        <taxon>Streptophyta</taxon>
        <taxon>Embryophyta</taxon>
        <taxon>Tracheophyta</taxon>
        <taxon>Spermatophyta</taxon>
        <taxon>Magnoliopsida</taxon>
        <taxon>eudicotyledons</taxon>
        <taxon>Gunneridae</taxon>
        <taxon>Pentapetalae</taxon>
        <taxon>rosids</taxon>
        <taxon>fabids</taxon>
        <taxon>Fagales</taxon>
        <taxon>Fagaceae</taxon>
        <taxon>Quercus</taxon>
    </lineage>
</organism>
<dbReference type="SMART" id="SM00220">
    <property type="entry name" value="S_TKc"/>
    <property type="match status" value="1"/>
</dbReference>
<evidence type="ECO:0000256" key="18">
    <source>
        <dbReference type="ARBA" id="ARBA00023170"/>
    </source>
</evidence>
<dbReference type="InterPro" id="IPR050647">
    <property type="entry name" value="Plant_LRR-RLKs"/>
</dbReference>
<dbReference type="SUPFAM" id="SSF52047">
    <property type="entry name" value="RNI-like"/>
    <property type="match status" value="1"/>
</dbReference>
<evidence type="ECO:0000256" key="8">
    <source>
        <dbReference type="ARBA" id="ARBA00022614"/>
    </source>
</evidence>
<evidence type="ECO:0000256" key="7">
    <source>
        <dbReference type="ARBA" id="ARBA00022553"/>
    </source>
</evidence>
<comment type="caution">
    <text evidence="26">The sequence shown here is derived from an EMBL/GenBank/DDBJ whole genome shotgun (WGS) entry which is preliminary data.</text>
</comment>
<keyword evidence="14" id="KW-0418">Kinase</keyword>
<keyword evidence="13 22" id="KW-0547">Nucleotide-binding</keyword>
<evidence type="ECO:0000256" key="22">
    <source>
        <dbReference type="PROSITE-ProRule" id="PRU10141"/>
    </source>
</evidence>
<dbReference type="EC" id="2.7.11.1" evidence="4"/>
<dbReference type="Gene3D" id="3.30.200.20">
    <property type="entry name" value="Phosphorylase Kinase, domain 1"/>
    <property type="match status" value="1"/>
</dbReference>
<dbReference type="PANTHER" id="PTHR48056:SF73">
    <property type="entry name" value="LRR RECEPTOR-LIKE SERINE_THREONINE-PROTEIN KINASE EFR"/>
    <property type="match status" value="1"/>
</dbReference>
<keyword evidence="8" id="KW-0433">Leucine-rich repeat</keyword>
<dbReference type="Pfam" id="PF13855">
    <property type="entry name" value="LRR_8"/>
    <property type="match status" value="3"/>
</dbReference>
<dbReference type="Pfam" id="PF00069">
    <property type="entry name" value="Pkinase"/>
    <property type="match status" value="1"/>
</dbReference>
<evidence type="ECO:0000256" key="16">
    <source>
        <dbReference type="ARBA" id="ARBA00022989"/>
    </source>
</evidence>
<protein>
    <recommendedName>
        <fullName evidence="4">non-specific serine/threonine protein kinase</fullName>
        <ecNumber evidence="4">2.7.11.1</ecNumber>
    </recommendedName>
</protein>
<keyword evidence="12" id="KW-0677">Repeat</keyword>
<evidence type="ECO:0000259" key="25">
    <source>
        <dbReference type="PROSITE" id="PS50011"/>
    </source>
</evidence>
<evidence type="ECO:0000256" key="10">
    <source>
        <dbReference type="ARBA" id="ARBA00022692"/>
    </source>
</evidence>
<feature type="signal peptide" evidence="24">
    <location>
        <begin position="1"/>
        <end position="27"/>
    </location>
</feature>
<dbReference type="InterPro" id="IPR032675">
    <property type="entry name" value="LRR_dom_sf"/>
</dbReference>
<sequence>MQIKRRSILLLLAFLLVQPCILHLSHSSSNFTDQSALIAFKSEISFLPNDTVFSAGNWSTTTNFCDWFGVSCSRRRQRVTALNLSYVGLQGTISPHIGNLSFLVSLDLGNNSFSGFLPHEIGNLHRLRELWLPNNLLEGSIPPTLHNCQKLELIYLYGNNLNGSIPKDLGMLPRLRQIDLSTNGLMGTIPSSLSNLSSFEFLSLNFNSLTGAFPLVIFNLSSLEDIDVTENNLSGTLPKDLCSHCPNLQGLYISYNKFSGKLPSQFNNCRELLELSLSYNMFDGSISKGFGSLKKLEILYLGGNNLIGNIPPIISNLSMLQVFYTETNYIKGSIPSDLWRLQNLKKLTIRDNDLTGTIPQNIFNITSLQVLNLKGNSLSGHISLDTKISCPNLERLLLDFNKISGHIPSYLSNCSNLILLDLSNNLLSGPIPRSLGNLKYLKKLSVEKNQLTEEPGHQENSFLTSLTSCTSLEQLIIYRNPLNITISETIRNFSVSLEVIDAGECQIKGRIPMGIGSLKNLTMLDLSYNNLSGNLPSTLGGLEELQRLYLGDNNIGGNIPEELCQLIKLGELSLSNNKLSGSIPNCIGNLSLLQRLNLSYNKLASSIPLNVWNLENLLFLDLSSNSLGGSLSPNMRKLDVIEYVNLSHNQITGSVPSIIGAFESLGNLDLSKNSFQGNIPDSFRQLKGLDQLNLSNNNLSGAIPKSLEALRSLKYLNLSFNELSGEIPSGGPFANFKAESFLGNEALCGNSIFGVPPCTSPSSKGARVKQLLLKYIVPSIASIIIFATLVIMLRRHPQYNMQIPSSLFTLPTVDQRMISYHELCRGTSNFCESNLLGIGGFGAVYKGILSDGTTVAIKVLNLHLEGTFKSFDAECKVLRAFRHRNLVKVISACSSLEFKALVLQYMSNYSLEKWLYSHNYCLNLAQRVGIMVDVASALDYLHNGQLECVVHCDLKPSNILLDEDMVAHVGDFGIAKILAENKDATQTKTIGTIGYIAPEYGSEGRVSTKCDIYSYGIILLEMITRKKPTNEMFVGELSMRQWIASIPDKMEVMDDGLLRIEDGRDVTVMQTILSSILELGLRCSEELPNERLDIKDVVAKVNKIKLALLGNRN</sequence>
<dbReference type="FunFam" id="1.10.510.10:FF:000358">
    <property type="entry name" value="Putative leucine-rich repeat receptor-like serine/threonine-protein kinase"/>
    <property type="match status" value="1"/>
</dbReference>
<evidence type="ECO:0000256" key="2">
    <source>
        <dbReference type="ARBA" id="ARBA00004479"/>
    </source>
</evidence>
<dbReference type="PROSITE" id="PS00107">
    <property type="entry name" value="PROTEIN_KINASE_ATP"/>
    <property type="match status" value="1"/>
</dbReference>
<evidence type="ECO:0000256" key="21">
    <source>
        <dbReference type="ARBA" id="ARBA00048679"/>
    </source>
</evidence>
<dbReference type="PROSITE" id="PS50011">
    <property type="entry name" value="PROTEIN_KINASE_DOM"/>
    <property type="match status" value="1"/>
</dbReference>
<dbReference type="Proteomes" id="UP001324115">
    <property type="component" value="Unassembled WGS sequence"/>
</dbReference>
<comment type="catalytic activity">
    <reaction evidence="20">
        <text>L-threonyl-[protein] + ATP = O-phospho-L-threonyl-[protein] + ADP + H(+)</text>
        <dbReference type="Rhea" id="RHEA:46608"/>
        <dbReference type="Rhea" id="RHEA-COMP:11060"/>
        <dbReference type="Rhea" id="RHEA-COMP:11605"/>
        <dbReference type="ChEBI" id="CHEBI:15378"/>
        <dbReference type="ChEBI" id="CHEBI:30013"/>
        <dbReference type="ChEBI" id="CHEBI:30616"/>
        <dbReference type="ChEBI" id="CHEBI:61977"/>
        <dbReference type="ChEBI" id="CHEBI:456216"/>
        <dbReference type="EC" id="2.7.11.1"/>
    </reaction>
</comment>
<evidence type="ECO:0000256" key="23">
    <source>
        <dbReference type="SAM" id="Phobius"/>
    </source>
</evidence>
<dbReference type="PANTHER" id="PTHR48056">
    <property type="entry name" value="LRR RECEPTOR-LIKE SERINE/THREONINE-PROTEIN KINASE-RELATED"/>
    <property type="match status" value="1"/>
</dbReference>
<dbReference type="Pfam" id="PF00560">
    <property type="entry name" value="LRR_1"/>
    <property type="match status" value="4"/>
</dbReference>
<keyword evidence="15 22" id="KW-0067">ATP-binding</keyword>
<keyword evidence="17 23" id="KW-0472">Membrane</keyword>
<dbReference type="AlphaFoldDB" id="A0AAN7IB84"/>
<evidence type="ECO:0000256" key="12">
    <source>
        <dbReference type="ARBA" id="ARBA00022737"/>
    </source>
</evidence>
<feature type="chain" id="PRO_5042987237" description="non-specific serine/threonine protein kinase" evidence="24">
    <location>
        <begin position="28"/>
        <end position="1113"/>
    </location>
</feature>
<dbReference type="FunFam" id="3.80.10.10:FF:000095">
    <property type="entry name" value="LRR receptor-like serine/threonine-protein kinase GSO1"/>
    <property type="match status" value="2"/>
</dbReference>
<dbReference type="InterPro" id="IPR001611">
    <property type="entry name" value="Leu-rich_rpt"/>
</dbReference>
<dbReference type="GO" id="GO:0005524">
    <property type="term" value="F:ATP binding"/>
    <property type="evidence" value="ECO:0007669"/>
    <property type="project" value="UniProtKB-UniRule"/>
</dbReference>
<feature type="domain" description="Protein kinase" evidence="25">
    <location>
        <begin position="830"/>
        <end position="1109"/>
    </location>
</feature>
<dbReference type="GO" id="GO:0005886">
    <property type="term" value="C:plasma membrane"/>
    <property type="evidence" value="ECO:0007669"/>
    <property type="project" value="UniProtKB-SubCell"/>
</dbReference>
<dbReference type="GO" id="GO:0033612">
    <property type="term" value="F:receptor serine/threonine kinase binding"/>
    <property type="evidence" value="ECO:0007669"/>
    <property type="project" value="TreeGrafter"/>
</dbReference>
<dbReference type="FunFam" id="3.80.10.10:FF:000101">
    <property type="entry name" value="LRR receptor-like serine/threonine-protein kinase ERECTA"/>
    <property type="match status" value="1"/>
</dbReference>
<dbReference type="InterPro" id="IPR013210">
    <property type="entry name" value="LRR_N_plant-typ"/>
</dbReference>
<dbReference type="InterPro" id="IPR008271">
    <property type="entry name" value="Ser/Thr_kinase_AS"/>
</dbReference>
<evidence type="ECO:0000256" key="5">
    <source>
        <dbReference type="ARBA" id="ARBA00022475"/>
    </source>
</evidence>
<evidence type="ECO:0000256" key="1">
    <source>
        <dbReference type="ARBA" id="ARBA00004162"/>
    </source>
</evidence>
<keyword evidence="5" id="KW-1003">Cell membrane</keyword>
<reference evidence="26 27" key="1">
    <citation type="journal article" date="2023" name="G3 (Bethesda)">
        <title>A haplotype-resolved chromosome-scale genome for Quercus rubra L. provides insights into the genetics of adaptive traits for red oak species.</title>
        <authorList>
            <person name="Kapoor B."/>
            <person name="Jenkins J."/>
            <person name="Schmutz J."/>
            <person name="Zhebentyayeva T."/>
            <person name="Kuelheim C."/>
            <person name="Coggeshall M."/>
            <person name="Heim C."/>
            <person name="Lasky J.R."/>
            <person name="Leites L."/>
            <person name="Islam-Faridi N."/>
            <person name="Romero-Severson J."/>
            <person name="DeLeo V.L."/>
            <person name="Lucas S.M."/>
            <person name="Lazic D."/>
            <person name="Gailing O."/>
            <person name="Carlson J."/>
            <person name="Staton M."/>
        </authorList>
    </citation>
    <scope>NUCLEOTIDE SEQUENCE [LARGE SCALE GENOMIC DNA]</scope>
    <source>
        <strain evidence="26">Pseudo-F2</strain>
    </source>
</reference>
<feature type="binding site" evidence="22">
    <location>
        <position position="858"/>
    </location>
    <ligand>
        <name>ATP</name>
        <dbReference type="ChEBI" id="CHEBI:30616"/>
    </ligand>
</feature>
<dbReference type="SUPFAM" id="SSF56112">
    <property type="entry name" value="Protein kinase-like (PK-like)"/>
    <property type="match status" value="1"/>
</dbReference>
<evidence type="ECO:0000313" key="27">
    <source>
        <dbReference type="Proteomes" id="UP001324115"/>
    </source>
</evidence>
<evidence type="ECO:0000256" key="3">
    <source>
        <dbReference type="ARBA" id="ARBA00008684"/>
    </source>
</evidence>
<evidence type="ECO:0000256" key="15">
    <source>
        <dbReference type="ARBA" id="ARBA00022840"/>
    </source>
</evidence>
<evidence type="ECO:0000256" key="9">
    <source>
        <dbReference type="ARBA" id="ARBA00022679"/>
    </source>
</evidence>
<comment type="subcellular location">
    <subcellularLocation>
        <location evidence="1">Cell membrane</location>
        <topology evidence="1">Single-pass membrane protein</topology>
    </subcellularLocation>
    <subcellularLocation>
        <location evidence="2">Membrane</location>
        <topology evidence="2">Single-pass type I membrane protein</topology>
    </subcellularLocation>
</comment>
<dbReference type="Pfam" id="PF08263">
    <property type="entry name" value="LRRNT_2"/>
    <property type="match status" value="1"/>
</dbReference>
<dbReference type="Pfam" id="PF23598">
    <property type="entry name" value="LRR_14"/>
    <property type="match status" value="1"/>
</dbReference>
<dbReference type="EMBL" id="JAXUIC010000011">
    <property type="protein sequence ID" value="KAK4563300.1"/>
    <property type="molecule type" value="Genomic_DNA"/>
</dbReference>
<evidence type="ECO:0000256" key="19">
    <source>
        <dbReference type="ARBA" id="ARBA00023180"/>
    </source>
</evidence>
<dbReference type="SUPFAM" id="SSF52058">
    <property type="entry name" value="L domain-like"/>
    <property type="match status" value="2"/>
</dbReference>
<evidence type="ECO:0000256" key="13">
    <source>
        <dbReference type="ARBA" id="ARBA00022741"/>
    </source>
</evidence>
<keyword evidence="19" id="KW-0325">Glycoprotein</keyword>
<evidence type="ECO:0000256" key="17">
    <source>
        <dbReference type="ARBA" id="ARBA00023136"/>
    </source>
</evidence>
<evidence type="ECO:0000256" key="20">
    <source>
        <dbReference type="ARBA" id="ARBA00047899"/>
    </source>
</evidence>
<dbReference type="PROSITE" id="PS00108">
    <property type="entry name" value="PROTEIN_KINASE_ST"/>
    <property type="match status" value="1"/>
</dbReference>
<evidence type="ECO:0000313" key="26">
    <source>
        <dbReference type="EMBL" id="KAK4563300.1"/>
    </source>
</evidence>
<dbReference type="SMART" id="SM00365">
    <property type="entry name" value="LRR_SD22"/>
    <property type="match status" value="7"/>
</dbReference>
<keyword evidence="18" id="KW-0675">Receptor</keyword>
<dbReference type="Gene3D" id="3.80.10.10">
    <property type="entry name" value="Ribonuclease Inhibitor"/>
    <property type="match status" value="4"/>
</dbReference>
<dbReference type="PRINTS" id="PR00019">
    <property type="entry name" value="LEURICHRPT"/>
</dbReference>
<feature type="transmembrane region" description="Helical" evidence="23">
    <location>
        <begin position="772"/>
        <end position="793"/>
    </location>
</feature>
<evidence type="ECO:0000256" key="4">
    <source>
        <dbReference type="ARBA" id="ARBA00012513"/>
    </source>
</evidence>
<dbReference type="GO" id="GO:0004674">
    <property type="term" value="F:protein serine/threonine kinase activity"/>
    <property type="evidence" value="ECO:0007669"/>
    <property type="project" value="UniProtKB-KW"/>
</dbReference>
<dbReference type="Gene3D" id="1.10.510.10">
    <property type="entry name" value="Transferase(Phosphotransferase) domain 1"/>
    <property type="match status" value="1"/>
</dbReference>
<evidence type="ECO:0000256" key="6">
    <source>
        <dbReference type="ARBA" id="ARBA00022527"/>
    </source>
</evidence>
<keyword evidence="16 23" id="KW-1133">Transmembrane helix</keyword>
<keyword evidence="27" id="KW-1185">Reference proteome</keyword>
<dbReference type="FunFam" id="3.30.200.20:FF:000661">
    <property type="entry name" value="Serine-threonine protein kinase plant-type"/>
    <property type="match status" value="1"/>
</dbReference>
<evidence type="ECO:0000256" key="24">
    <source>
        <dbReference type="SAM" id="SignalP"/>
    </source>
</evidence>
<keyword evidence="9" id="KW-0808">Transferase</keyword>
<evidence type="ECO:0000256" key="11">
    <source>
        <dbReference type="ARBA" id="ARBA00022729"/>
    </source>
</evidence>
<proteinExistence type="inferred from homology"/>
<comment type="similarity">
    <text evidence="3">Belongs to the protein kinase superfamily. Ser/Thr protein kinase family.</text>
</comment>
<comment type="catalytic activity">
    <reaction evidence="21">
        <text>L-seryl-[protein] + ATP = O-phospho-L-seryl-[protein] + ADP + H(+)</text>
        <dbReference type="Rhea" id="RHEA:17989"/>
        <dbReference type="Rhea" id="RHEA-COMP:9863"/>
        <dbReference type="Rhea" id="RHEA-COMP:11604"/>
        <dbReference type="ChEBI" id="CHEBI:15378"/>
        <dbReference type="ChEBI" id="CHEBI:29999"/>
        <dbReference type="ChEBI" id="CHEBI:30616"/>
        <dbReference type="ChEBI" id="CHEBI:83421"/>
        <dbReference type="ChEBI" id="CHEBI:456216"/>
        <dbReference type="EC" id="2.7.11.1"/>
    </reaction>
</comment>
<dbReference type="InterPro" id="IPR011009">
    <property type="entry name" value="Kinase-like_dom_sf"/>
</dbReference>
<dbReference type="InterPro" id="IPR000719">
    <property type="entry name" value="Prot_kinase_dom"/>
</dbReference>
<accession>A0AAN7IB84</accession>
<keyword evidence="7" id="KW-0597">Phosphoprotein</keyword>
<keyword evidence="10 23" id="KW-0812">Transmembrane</keyword>
<name>A0AAN7IB84_QUERU</name>
<evidence type="ECO:0000256" key="14">
    <source>
        <dbReference type="ARBA" id="ARBA00022777"/>
    </source>
</evidence>
<gene>
    <name evidence="26" type="ORF">RGQ29_005702</name>
</gene>
<dbReference type="InterPro" id="IPR003591">
    <property type="entry name" value="Leu-rich_rpt_typical-subtyp"/>
</dbReference>
<keyword evidence="11 24" id="KW-0732">Signal</keyword>